<dbReference type="Proteomes" id="UP000237682">
    <property type="component" value="Unassembled WGS sequence"/>
</dbReference>
<protein>
    <submittedName>
        <fullName evidence="1">Uncharacterized protein</fullName>
    </submittedName>
</protein>
<evidence type="ECO:0000313" key="2">
    <source>
        <dbReference type="Proteomes" id="UP000237682"/>
    </source>
</evidence>
<dbReference type="RefSeq" id="WP_105864987.1">
    <property type="nucleotide sequence ID" value="NZ_PUEJ01000012.1"/>
</dbReference>
<accession>A0A2S9Q5M5</accession>
<keyword evidence="2" id="KW-1185">Reference proteome</keyword>
<reference evidence="1 2" key="1">
    <citation type="submission" date="2018-02" db="EMBL/GenBank/DDBJ databases">
        <title>Whole genome sequencing of endophytic bacterium.</title>
        <authorList>
            <person name="Eedara R."/>
            <person name="Podile A.R."/>
        </authorList>
    </citation>
    <scope>NUCLEOTIDE SEQUENCE [LARGE SCALE GENOMIC DNA]</scope>
    <source>
        <strain evidence="1 2">RP1T</strain>
    </source>
</reference>
<evidence type="ECO:0000313" key="1">
    <source>
        <dbReference type="EMBL" id="PRH84662.1"/>
    </source>
</evidence>
<comment type="caution">
    <text evidence="1">The sequence shown here is derived from an EMBL/GenBank/DDBJ whole genome shotgun (WGS) entry which is preliminary data.</text>
</comment>
<organism evidence="1 2">
    <name type="scientific">Labrys okinawensis</name>
    <dbReference type="NCBI Taxonomy" id="346911"/>
    <lineage>
        <taxon>Bacteria</taxon>
        <taxon>Pseudomonadati</taxon>
        <taxon>Pseudomonadota</taxon>
        <taxon>Alphaproteobacteria</taxon>
        <taxon>Hyphomicrobiales</taxon>
        <taxon>Xanthobacteraceae</taxon>
        <taxon>Labrys</taxon>
    </lineage>
</organism>
<dbReference type="EMBL" id="PUEJ01000012">
    <property type="protein sequence ID" value="PRH84662.1"/>
    <property type="molecule type" value="Genomic_DNA"/>
</dbReference>
<dbReference type="AlphaFoldDB" id="A0A2S9Q5M5"/>
<sequence length="136" mass="15034">MTNLDDLQQGYEAQSKAAELFQAKSDEQAHLLNRFALEKILIAFHRGFEGQVLARLLLAFRSLAVTAFVTGRSEEGLAALGTGLAYVDVGLRHWPGAPPLLDEQAQLIRLAEKVGGRPAAYVVEEVTGDWRWPFDK</sequence>
<name>A0A2S9Q5M5_9HYPH</name>
<gene>
    <name evidence="1" type="ORF">C5L14_26115</name>
</gene>
<proteinExistence type="predicted"/>